<keyword evidence="2 3" id="KW-0456">Lyase</keyword>
<feature type="transmembrane region" description="Helical" evidence="4">
    <location>
        <begin position="20"/>
        <end position="41"/>
    </location>
</feature>
<feature type="transmembrane region" description="Helical" evidence="4">
    <location>
        <begin position="149"/>
        <end position="171"/>
    </location>
</feature>
<dbReference type="PANTHER" id="PTHR45655:SF13">
    <property type="entry name" value="SOLUBLE GUANYLATE CYCLASE GCY-32-RELATED"/>
    <property type="match status" value="1"/>
</dbReference>
<dbReference type="RefSeq" id="WP_273639764.1">
    <property type="nucleotide sequence ID" value="NZ_JAQQXP010000001.1"/>
</dbReference>
<feature type="transmembrane region" description="Helical" evidence="4">
    <location>
        <begin position="47"/>
        <end position="66"/>
    </location>
</feature>
<accession>A0ABT5L1B4</accession>
<dbReference type="SUPFAM" id="SSF55073">
    <property type="entry name" value="Nucleotide cyclase"/>
    <property type="match status" value="1"/>
</dbReference>
<dbReference type="SMART" id="SM00044">
    <property type="entry name" value="CYCc"/>
    <property type="match status" value="1"/>
</dbReference>
<keyword evidence="4" id="KW-0812">Transmembrane</keyword>
<keyword evidence="4" id="KW-1133">Transmembrane helix</keyword>
<dbReference type="Gene3D" id="3.30.70.1230">
    <property type="entry name" value="Nucleotide cyclase"/>
    <property type="match status" value="1"/>
</dbReference>
<keyword evidence="7" id="KW-1185">Reference proteome</keyword>
<dbReference type="CDD" id="cd07302">
    <property type="entry name" value="CHD"/>
    <property type="match status" value="1"/>
</dbReference>
<protein>
    <submittedName>
        <fullName evidence="6">Adenylate/guanylate cyclase domain-containing protein</fullName>
    </submittedName>
</protein>
<dbReference type="PROSITE" id="PS00452">
    <property type="entry name" value="GUANYLATE_CYCLASE_1"/>
    <property type="match status" value="1"/>
</dbReference>
<dbReference type="Pfam" id="PF00211">
    <property type="entry name" value="Guanylate_cyc"/>
    <property type="match status" value="1"/>
</dbReference>
<evidence type="ECO:0000256" key="3">
    <source>
        <dbReference type="RuleBase" id="RU000405"/>
    </source>
</evidence>
<keyword evidence="1" id="KW-0547">Nucleotide-binding</keyword>
<evidence type="ECO:0000259" key="5">
    <source>
        <dbReference type="PROSITE" id="PS50125"/>
    </source>
</evidence>
<sequence length="393" mass="44105">MFFSFFQPAVPGHTGEHVRLTLHLTLTLFTVALLLQLPALWLFATPWSARYCNWLAHFGMLFLLIAWQQRLSLRSLKLVLFTLYYSYLCWTGWLWPDLSNIHYFYLLAVVITGFVFTRQERSAQLIALLGAILLFVLSSASQYQPNQPASILIVTNDITLGGLCLAIYAVLRRQAMDRWQHLRSAHKTSQATLHSLLPHNPDKPRELWASGTTKRYSHMCVLFADLHGYTALNRQLGDAQVVQALNALYSAIDALTTRHAIEKIKTNGDQYMAVCGMQPASVTECCNEMLRFARGLLKVVSQAGNRKQLDCKVRIGIATGPVTAGIIGIEKPFFDVWGETVNIAAYLEQVSPQGVISLCPNTMAYLAEHSVLTRKPLTSAKHPNLTHCFELAQ</sequence>
<dbReference type="PROSITE" id="PS50125">
    <property type="entry name" value="GUANYLATE_CYCLASE_2"/>
    <property type="match status" value="1"/>
</dbReference>
<evidence type="ECO:0000256" key="2">
    <source>
        <dbReference type="ARBA" id="ARBA00023239"/>
    </source>
</evidence>
<proteinExistence type="inferred from homology"/>
<name>A0ABT5L1B4_9ALTE</name>
<organism evidence="6 7">
    <name type="scientific">Alteromonas gilva</name>
    <dbReference type="NCBI Taxonomy" id="2987522"/>
    <lineage>
        <taxon>Bacteria</taxon>
        <taxon>Pseudomonadati</taxon>
        <taxon>Pseudomonadota</taxon>
        <taxon>Gammaproteobacteria</taxon>
        <taxon>Alteromonadales</taxon>
        <taxon>Alteromonadaceae</taxon>
        <taxon>Alteromonas/Salinimonas group</taxon>
        <taxon>Alteromonas</taxon>
    </lineage>
</organism>
<keyword evidence="4" id="KW-0472">Membrane</keyword>
<dbReference type="Proteomes" id="UP001218788">
    <property type="component" value="Unassembled WGS sequence"/>
</dbReference>
<dbReference type="EMBL" id="JAQQXP010000001">
    <property type="protein sequence ID" value="MDC8830836.1"/>
    <property type="molecule type" value="Genomic_DNA"/>
</dbReference>
<evidence type="ECO:0000313" key="7">
    <source>
        <dbReference type="Proteomes" id="UP001218788"/>
    </source>
</evidence>
<feature type="transmembrane region" description="Helical" evidence="4">
    <location>
        <begin position="125"/>
        <end position="143"/>
    </location>
</feature>
<reference evidence="6 7" key="1">
    <citation type="submission" date="2022-10" db="EMBL/GenBank/DDBJ databases">
        <title>Alteromonas sp. chi3 Genome sequencing.</title>
        <authorList>
            <person name="Park S."/>
        </authorList>
    </citation>
    <scope>NUCLEOTIDE SEQUENCE [LARGE SCALE GENOMIC DNA]</scope>
    <source>
        <strain evidence="7">chi3</strain>
    </source>
</reference>
<dbReference type="InterPro" id="IPR029787">
    <property type="entry name" value="Nucleotide_cyclase"/>
</dbReference>
<dbReference type="PANTHER" id="PTHR45655">
    <property type="entry name" value="GUANYLATE CYCLASE SOLUBLE SUBUNIT BETA-2"/>
    <property type="match status" value="1"/>
</dbReference>
<evidence type="ECO:0000256" key="4">
    <source>
        <dbReference type="SAM" id="Phobius"/>
    </source>
</evidence>
<dbReference type="InterPro" id="IPR018297">
    <property type="entry name" value="A/G_cyclase_CS"/>
</dbReference>
<comment type="similarity">
    <text evidence="3">Belongs to the adenylyl cyclase class-4/guanylyl cyclase family.</text>
</comment>
<feature type="domain" description="Guanylate cyclase" evidence="5">
    <location>
        <begin position="220"/>
        <end position="348"/>
    </location>
</feature>
<feature type="transmembrane region" description="Helical" evidence="4">
    <location>
        <begin position="101"/>
        <end position="118"/>
    </location>
</feature>
<evidence type="ECO:0000313" key="6">
    <source>
        <dbReference type="EMBL" id="MDC8830836.1"/>
    </source>
</evidence>
<comment type="caution">
    <text evidence="6">The sequence shown here is derived from an EMBL/GenBank/DDBJ whole genome shotgun (WGS) entry which is preliminary data.</text>
</comment>
<evidence type="ECO:0000256" key="1">
    <source>
        <dbReference type="ARBA" id="ARBA00022741"/>
    </source>
</evidence>
<dbReference type="InterPro" id="IPR001054">
    <property type="entry name" value="A/G_cyclase"/>
</dbReference>
<gene>
    <name evidence="6" type="ORF">OIK42_08690</name>
</gene>